<dbReference type="InterPro" id="IPR000917">
    <property type="entry name" value="Sulfatase_N"/>
</dbReference>
<dbReference type="Pfam" id="PF00884">
    <property type="entry name" value="Sulfatase"/>
    <property type="match status" value="1"/>
</dbReference>
<dbReference type="Proteomes" id="UP000318717">
    <property type="component" value="Unassembled WGS sequence"/>
</dbReference>
<dbReference type="AlphaFoldDB" id="A0A4Y3I1B0"/>
<gene>
    <name evidence="3" type="ORF">VIN01S_30580</name>
</gene>
<dbReference type="Gene3D" id="3.40.720.10">
    <property type="entry name" value="Alkaline Phosphatase, subunit A"/>
    <property type="match status" value="1"/>
</dbReference>
<accession>A0A4Y3I1B0</accession>
<feature type="domain" description="Sulfatase N-terminal" evidence="2">
    <location>
        <begin position="39"/>
        <end position="365"/>
    </location>
</feature>
<comment type="caution">
    <text evidence="3">The sequence shown here is derived from an EMBL/GenBank/DDBJ whole genome shotgun (WGS) entry which is preliminary data.</text>
</comment>
<keyword evidence="1" id="KW-0732">Signal</keyword>
<evidence type="ECO:0000259" key="2">
    <source>
        <dbReference type="Pfam" id="PF00884"/>
    </source>
</evidence>
<dbReference type="PANTHER" id="PTHR43751:SF2">
    <property type="entry name" value="SULFATASE N-TERMINAL DOMAIN-CONTAINING PROTEIN"/>
    <property type="match status" value="1"/>
</dbReference>
<proteinExistence type="predicted"/>
<organism evidence="3 4">
    <name type="scientific">Vibrio inusitatus NBRC 102082</name>
    <dbReference type="NCBI Taxonomy" id="1219070"/>
    <lineage>
        <taxon>Bacteria</taxon>
        <taxon>Pseudomonadati</taxon>
        <taxon>Pseudomonadota</taxon>
        <taxon>Gammaproteobacteria</taxon>
        <taxon>Vibrionales</taxon>
        <taxon>Vibrionaceae</taxon>
        <taxon>Vibrio</taxon>
    </lineage>
</organism>
<feature type="chain" id="PRO_5021289711" evidence="1">
    <location>
        <begin position="31"/>
        <end position="548"/>
    </location>
</feature>
<dbReference type="EMBL" id="BJLF01000017">
    <property type="protein sequence ID" value="GEA52254.1"/>
    <property type="molecule type" value="Genomic_DNA"/>
</dbReference>
<feature type="signal peptide" evidence="1">
    <location>
        <begin position="1"/>
        <end position="30"/>
    </location>
</feature>
<evidence type="ECO:0000313" key="4">
    <source>
        <dbReference type="Proteomes" id="UP000318717"/>
    </source>
</evidence>
<dbReference type="Gene3D" id="3.30.1120.10">
    <property type="match status" value="1"/>
</dbReference>
<dbReference type="InterPro" id="IPR017850">
    <property type="entry name" value="Alkaline_phosphatase_core_sf"/>
</dbReference>
<dbReference type="OrthoDB" id="9803751at2"/>
<evidence type="ECO:0000256" key="1">
    <source>
        <dbReference type="SAM" id="SignalP"/>
    </source>
</evidence>
<name>A0A4Y3I1B0_9VIBR</name>
<dbReference type="RefSeq" id="WP_141346704.1">
    <property type="nucleotide sequence ID" value="NZ_BJLF01000017.1"/>
</dbReference>
<dbReference type="CDD" id="cd16142">
    <property type="entry name" value="ARS_like"/>
    <property type="match status" value="1"/>
</dbReference>
<protein>
    <submittedName>
        <fullName evidence="3">Arylsulfatase</fullName>
    </submittedName>
</protein>
<dbReference type="SUPFAM" id="SSF53649">
    <property type="entry name" value="Alkaline phosphatase-like"/>
    <property type="match status" value="1"/>
</dbReference>
<keyword evidence="4" id="KW-1185">Reference proteome</keyword>
<reference evidence="3 4" key="1">
    <citation type="submission" date="2019-06" db="EMBL/GenBank/DDBJ databases">
        <title>Whole genome shotgun sequence of Vibrio inusitatus NBRC 102082.</title>
        <authorList>
            <person name="Hosoyama A."/>
            <person name="Uohara A."/>
            <person name="Ohji S."/>
            <person name="Ichikawa N."/>
        </authorList>
    </citation>
    <scope>NUCLEOTIDE SEQUENCE [LARGE SCALE GENOMIC DNA]</scope>
    <source>
        <strain evidence="3 4">NBRC 102082</strain>
    </source>
</reference>
<dbReference type="PANTHER" id="PTHR43751">
    <property type="entry name" value="SULFATASE"/>
    <property type="match status" value="1"/>
</dbReference>
<sequence>MNIPSKKTLLTSAMLALSALTSVSSTAAHAAPKVPTEKPNILVMWGDDIGMWNISYWNRGLMGYETKNIDRIANEGVAFTDYYGEQSCTAGRSAFITGQDGLRTGMTKVGLPGAPQGIAADDMTIAEALKDMGYMTGQFGKNHLGDKDKDLPTNHGFDEFYGFLYHLDAMEEPEHDFYPKDPKFHEQFGPRGVIHSFADGSIKDTGPLTSKRMETIDDDVTAHAIKFMDKAQAAHKPFFVWWNSSKMHFKTHLNPKDRGLSGQGFYNDAMMSHDRNVGQLLDYIDSHNLKDNTIVMYGTDNGPHYNAWPDGAITPFRAEKETNWEGAYRVPTFVRWPAGHWDGGRVLNGMVSGLDWLPTFVGVAGNPNIKDQLLKGGFKANNKEFKIHLDGYNMDDYLAGRTKETPRKSIMLYNADAQIVAMRYSQDNYIGGGKNHSTDWKVVYGEQRAKTMALWAEPFTWLRLPKIFNLRQDPFERADQNANGYWNWEIDNVFVFYKANALVKEHLMTYKDYPPSQRPGSFTMAGASEMVYKNFGLGAGGSQTQAAK</sequence>
<evidence type="ECO:0000313" key="3">
    <source>
        <dbReference type="EMBL" id="GEA52254.1"/>
    </source>
</evidence>
<dbReference type="InterPro" id="IPR052701">
    <property type="entry name" value="GAG_Ulvan_Degrading_Sulfatases"/>
</dbReference>